<evidence type="ECO:0000256" key="4">
    <source>
        <dbReference type="ARBA" id="ARBA00022989"/>
    </source>
</evidence>
<dbReference type="InterPro" id="IPR010343">
    <property type="entry name" value="ArAE_1"/>
</dbReference>
<dbReference type="Pfam" id="PF06081">
    <property type="entry name" value="ArAE_1"/>
    <property type="match status" value="1"/>
</dbReference>
<keyword evidence="2" id="KW-1003">Cell membrane</keyword>
<keyword evidence="4" id="KW-1133">Transmembrane helix</keyword>
<comment type="subcellular location">
    <subcellularLocation>
        <location evidence="1">Cell membrane</location>
        <topology evidence="1">Multi-pass membrane protein</topology>
    </subcellularLocation>
</comment>
<dbReference type="InterPro" id="IPR052984">
    <property type="entry name" value="UPF0421"/>
</dbReference>
<evidence type="ECO:0000256" key="3">
    <source>
        <dbReference type="ARBA" id="ARBA00022692"/>
    </source>
</evidence>
<reference evidence="6 7" key="1">
    <citation type="journal article" date="2016" name="Int. J. Syst. Evol. Microbiol.">
        <title>Descriptions of Anaerotaenia torta gen. nov., sp. nov. and Anaerocolumna cellulosilytica gen. nov., sp. nov. isolated from a methanogenic reactor of cattle waste.</title>
        <authorList>
            <person name="Uek A."/>
            <person name="Ohtaki Y."/>
            <person name="Kaku N."/>
            <person name="Ueki K."/>
        </authorList>
    </citation>
    <scope>NUCLEOTIDE SEQUENCE [LARGE SCALE GENOMIC DNA]</scope>
    <source>
        <strain evidence="6 7">SN021</strain>
    </source>
</reference>
<evidence type="ECO:0000256" key="5">
    <source>
        <dbReference type="ARBA" id="ARBA00023136"/>
    </source>
</evidence>
<accession>A0A6S6QZ04</accession>
<dbReference type="PANTHER" id="PTHR40064">
    <property type="entry name" value="MEMBRANE PROTEIN-RELATED"/>
    <property type="match status" value="1"/>
</dbReference>
<dbReference type="EMBL" id="AP023367">
    <property type="protein sequence ID" value="BCJ95874.1"/>
    <property type="molecule type" value="Genomic_DNA"/>
</dbReference>
<keyword evidence="5" id="KW-0472">Membrane</keyword>
<protein>
    <submittedName>
        <fullName evidence="6">Membrane protein</fullName>
    </submittedName>
</protein>
<dbReference type="Gene3D" id="1.20.120.940">
    <property type="entry name" value="Putative aromatic acid exporter, C-terminal domain"/>
    <property type="match status" value="1"/>
</dbReference>
<keyword evidence="7" id="KW-1185">Reference proteome</keyword>
<proteinExistence type="predicted"/>
<dbReference type="InterPro" id="IPR038323">
    <property type="entry name" value="ArAE_1_C_sf"/>
</dbReference>
<evidence type="ECO:0000313" key="6">
    <source>
        <dbReference type="EMBL" id="BCJ95874.1"/>
    </source>
</evidence>
<sequence length="356" mass="40729">MASGQALLKKYQINIIKIIKIAIGSSIAILLAEVLGLKYSASAGIITLLSIQDTKKETLKLAGKRFLAFLFAITAAYLLFQSIGYYTHVFGLFLLVFITGSYLLRLQDGISMCSVMVTHFLIEKNMEASFIGNELAIFGIGILVGILCNIYIPARLWQVKSDMDKVEQHMKNILGSMAECILFERQSSEMTDCSKEKNCKMGCCLEEEFAVLNQLLSDALLGAYANMNNTLLSDTRYYIQYFDMRKSQLVILEHIKEQLCLLTQIPKQVKPISMFIQCIGAQFHEYNNAERLLFDLEVIKEDYKEEPNPATREEFENRAILYLILYDLESFLKIKRDFVRGITKKQIETFWEKGRK</sequence>
<dbReference type="PANTHER" id="PTHR40064:SF1">
    <property type="entry name" value="MEMBRANE PROTEIN"/>
    <property type="match status" value="1"/>
</dbReference>
<keyword evidence="3" id="KW-0812">Transmembrane</keyword>
<dbReference type="Proteomes" id="UP000515561">
    <property type="component" value="Chromosome"/>
</dbReference>
<name>A0A6S6QZ04_9FIRM</name>
<dbReference type="RefSeq" id="WP_184092271.1">
    <property type="nucleotide sequence ID" value="NZ_AP023367.1"/>
</dbReference>
<evidence type="ECO:0000256" key="2">
    <source>
        <dbReference type="ARBA" id="ARBA00022475"/>
    </source>
</evidence>
<dbReference type="Pfam" id="PF11728">
    <property type="entry name" value="ArAE_1_C"/>
    <property type="match status" value="1"/>
</dbReference>
<gene>
    <name evidence="6" type="ORF">acsn021_34430</name>
</gene>
<evidence type="ECO:0000313" key="7">
    <source>
        <dbReference type="Proteomes" id="UP000515561"/>
    </source>
</evidence>
<dbReference type="GO" id="GO:0005886">
    <property type="term" value="C:plasma membrane"/>
    <property type="evidence" value="ECO:0007669"/>
    <property type="project" value="UniProtKB-SubCell"/>
</dbReference>
<dbReference type="AlphaFoldDB" id="A0A6S6QZ04"/>
<evidence type="ECO:0000256" key="1">
    <source>
        <dbReference type="ARBA" id="ARBA00004651"/>
    </source>
</evidence>
<dbReference type="InterPro" id="IPR021062">
    <property type="entry name" value="ArAE_1_C"/>
</dbReference>
<organism evidence="6 7">
    <name type="scientific">Anaerocolumna cellulosilytica</name>
    <dbReference type="NCBI Taxonomy" id="433286"/>
    <lineage>
        <taxon>Bacteria</taxon>
        <taxon>Bacillati</taxon>
        <taxon>Bacillota</taxon>
        <taxon>Clostridia</taxon>
        <taxon>Lachnospirales</taxon>
        <taxon>Lachnospiraceae</taxon>
        <taxon>Anaerocolumna</taxon>
    </lineage>
</organism>
<dbReference type="KEGG" id="acel:acsn021_34430"/>